<keyword evidence="6" id="KW-1185">Reference proteome</keyword>
<evidence type="ECO:0000313" key="6">
    <source>
        <dbReference type="Proteomes" id="UP000298416"/>
    </source>
</evidence>
<organism evidence="5">
    <name type="scientific">Salvia splendens</name>
    <name type="common">Scarlet sage</name>
    <dbReference type="NCBI Taxonomy" id="180675"/>
    <lineage>
        <taxon>Eukaryota</taxon>
        <taxon>Viridiplantae</taxon>
        <taxon>Streptophyta</taxon>
        <taxon>Embryophyta</taxon>
        <taxon>Tracheophyta</taxon>
        <taxon>Spermatophyta</taxon>
        <taxon>Magnoliopsida</taxon>
        <taxon>eudicotyledons</taxon>
        <taxon>Gunneridae</taxon>
        <taxon>Pentapetalae</taxon>
        <taxon>asterids</taxon>
        <taxon>lamiids</taxon>
        <taxon>Lamiales</taxon>
        <taxon>Lamiaceae</taxon>
        <taxon>Nepetoideae</taxon>
        <taxon>Mentheae</taxon>
        <taxon>Salviinae</taxon>
        <taxon>Salvia</taxon>
        <taxon>Salvia subgen. Calosphace</taxon>
        <taxon>core Calosphace</taxon>
    </lineage>
</organism>
<reference evidence="5" key="2">
    <citation type="submission" date="2020-08" db="EMBL/GenBank/DDBJ databases">
        <title>Plant Genome Project.</title>
        <authorList>
            <person name="Zhang R.-G."/>
        </authorList>
    </citation>
    <scope>NUCLEOTIDE SEQUENCE</scope>
    <source>
        <strain evidence="5">Huo1</strain>
        <tissue evidence="5">Leaf</tissue>
    </source>
</reference>
<feature type="domain" description="Terpene synthase metal-binding" evidence="4">
    <location>
        <begin position="30"/>
        <end position="155"/>
    </location>
</feature>
<comment type="caution">
    <text evidence="5">The sequence shown here is derived from an EMBL/GenBank/DDBJ whole genome shotgun (WGS) entry which is preliminary data.</text>
</comment>
<keyword evidence="3" id="KW-0456">Lyase</keyword>
<dbReference type="PANTHER" id="PTHR31225:SF93">
    <property type="entry name" value="ALPHA-HUMULENE_(-)-(E)-BETA-CARYOPHYLLENE SYNTHASE"/>
    <property type="match status" value="1"/>
</dbReference>
<keyword evidence="2" id="KW-0460">Magnesium</keyword>
<dbReference type="EMBL" id="PNBA02000006">
    <property type="protein sequence ID" value="KAG6420317.1"/>
    <property type="molecule type" value="Genomic_DNA"/>
</dbReference>
<proteinExistence type="predicted"/>
<gene>
    <name evidence="5" type="ORF">SASPL_116841</name>
</gene>
<accession>A0A8X8ZVR7</accession>
<evidence type="ECO:0000313" key="5">
    <source>
        <dbReference type="EMBL" id="KAG6420317.1"/>
    </source>
</evidence>
<dbReference type="PANTHER" id="PTHR31225">
    <property type="entry name" value="OS04G0344100 PROTEIN-RELATED"/>
    <property type="match status" value="1"/>
</dbReference>
<name>A0A8X8ZVR7_SALSN</name>
<protein>
    <recommendedName>
        <fullName evidence="4">Terpene synthase metal-binding domain-containing protein</fullName>
    </recommendedName>
</protein>
<sequence length="212" mass="24186">MESTEKTSDQAAGRGRTYSEEMIRSKNILIMSSLKEVVRSYYVEAKWFIEGHLPPFEEYLETALITCTYCYIATSSLLGIQSAIKEDFEWLSKKPKMLVAALTVCRVVDDIATYETEKDRGQVATGIECYMKEYGATKEEAMAKFAEISTNACKDSNRENVCHKSRDILMNIIINVERLVDVTYKNNEDGYTHPHKVLKPHIIALLVDHIKI</sequence>
<reference evidence="5" key="1">
    <citation type="submission" date="2018-01" db="EMBL/GenBank/DDBJ databases">
        <authorList>
            <person name="Mao J.F."/>
        </authorList>
    </citation>
    <scope>NUCLEOTIDE SEQUENCE</scope>
    <source>
        <strain evidence="5">Huo1</strain>
        <tissue evidence="5">Leaf</tissue>
    </source>
</reference>
<dbReference type="GO" id="GO:0000287">
    <property type="term" value="F:magnesium ion binding"/>
    <property type="evidence" value="ECO:0007669"/>
    <property type="project" value="InterPro"/>
</dbReference>
<dbReference type="GO" id="GO:0016114">
    <property type="term" value="P:terpenoid biosynthetic process"/>
    <property type="evidence" value="ECO:0007669"/>
    <property type="project" value="InterPro"/>
</dbReference>
<dbReference type="InterPro" id="IPR005630">
    <property type="entry name" value="Terpene_synthase_metal-bd"/>
</dbReference>
<dbReference type="AlphaFoldDB" id="A0A8X8ZVR7"/>
<dbReference type="InterPro" id="IPR050148">
    <property type="entry name" value="Terpene_synthase-like"/>
</dbReference>
<dbReference type="Proteomes" id="UP000298416">
    <property type="component" value="Unassembled WGS sequence"/>
</dbReference>
<evidence type="ECO:0000256" key="3">
    <source>
        <dbReference type="ARBA" id="ARBA00023239"/>
    </source>
</evidence>
<evidence type="ECO:0000256" key="1">
    <source>
        <dbReference type="ARBA" id="ARBA00022723"/>
    </source>
</evidence>
<dbReference type="Pfam" id="PF03936">
    <property type="entry name" value="Terpene_synth_C"/>
    <property type="match status" value="1"/>
</dbReference>
<dbReference type="SUPFAM" id="SSF48576">
    <property type="entry name" value="Terpenoid synthases"/>
    <property type="match status" value="1"/>
</dbReference>
<evidence type="ECO:0000256" key="2">
    <source>
        <dbReference type="ARBA" id="ARBA00022842"/>
    </source>
</evidence>
<evidence type="ECO:0000259" key="4">
    <source>
        <dbReference type="Pfam" id="PF03936"/>
    </source>
</evidence>
<dbReference type="InterPro" id="IPR008949">
    <property type="entry name" value="Isoprenoid_synthase_dom_sf"/>
</dbReference>
<dbReference type="Gene3D" id="1.10.600.10">
    <property type="entry name" value="Farnesyl Diphosphate Synthase"/>
    <property type="match status" value="1"/>
</dbReference>
<dbReference type="GO" id="GO:0010333">
    <property type="term" value="F:terpene synthase activity"/>
    <property type="evidence" value="ECO:0007669"/>
    <property type="project" value="InterPro"/>
</dbReference>
<keyword evidence="1" id="KW-0479">Metal-binding</keyword>